<dbReference type="AlphaFoldDB" id="A0A0S2W358"/>
<evidence type="ECO:0008006" key="4">
    <source>
        <dbReference type="Google" id="ProtNLM"/>
    </source>
</evidence>
<sequence length="269" mass="29406">MKKCAWLLTALFLLAGCTREEPARIWTPSPASPTPSAAVSPEPESAWWEGLVEEDLPTGLASPDQLGALGEEEVLLLGRTAVTSLYVLGGDSGILLLRNGCLSHFGQQVSPKDSLSLPELYQWDYDGDGLDELAVRYLMEAEGDQIVYDLHIYDWSDETCTDLPVTRDACADRALAAVTSDYDPGSGTLTLSYGDTSAVYRFPEQYRQSPGRISFATSFFREQNGVFTVILGARVESTGAWFANVLADIEYDGADFTLRNLRVEPTTVV</sequence>
<proteinExistence type="predicted"/>
<dbReference type="Proteomes" id="UP000064844">
    <property type="component" value="Chromosome"/>
</dbReference>
<dbReference type="RefSeq" id="WP_058117556.1">
    <property type="nucleotide sequence ID" value="NZ_CP011307.1"/>
</dbReference>
<evidence type="ECO:0000313" key="2">
    <source>
        <dbReference type="EMBL" id="ALP93774.1"/>
    </source>
</evidence>
<reference evidence="2 3" key="1">
    <citation type="journal article" date="2015" name="Nat. Commun.">
        <title>Production of butyrate from lysine and the Amadori product fructoselysine by a human gut commensal.</title>
        <authorList>
            <person name="Bui T.P."/>
            <person name="Ritari J."/>
            <person name="Boeren S."/>
            <person name="de Waard P."/>
            <person name="Plugge C.M."/>
            <person name="de Vos W.M."/>
        </authorList>
    </citation>
    <scope>NUCLEOTIDE SEQUENCE [LARGE SCALE GENOMIC DNA]</scope>
    <source>
        <strain evidence="2 3">AF211</strain>
    </source>
</reference>
<evidence type="ECO:0000313" key="3">
    <source>
        <dbReference type="Proteomes" id="UP000064844"/>
    </source>
</evidence>
<accession>A0A0S2W358</accession>
<dbReference type="PROSITE" id="PS51257">
    <property type="entry name" value="PROKAR_LIPOPROTEIN"/>
    <property type="match status" value="1"/>
</dbReference>
<name>A0A0S2W358_9FIRM</name>
<reference evidence="3" key="2">
    <citation type="submission" date="2015-04" db="EMBL/GenBank/DDBJ databases">
        <title>A butyrogenic pathway from the amino acid lysine in a human gut commensal.</title>
        <authorList>
            <person name="de Vos W.M."/>
            <person name="Bui N.T.P."/>
            <person name="Plugge C.M."/>
            <person name="Ritari J."/>
        </authorList>
    </citation>
    <scope>NUCLEOTIDE SEQUENCE [LARGE SCALE GENOMIC DNA]</scope>
    <source>
        <strain evidence="3">AF211</strain>
    </source>
</reference>
<dbReference type="KEGG" id="ibu:IB211_01381c"/>
<dbReference type="EMBL" id="CP011307">
    <property type="protein sequence ID" value="ALP93774.1"/>
    <property type="molecule type" value="Genomic_DNA"/>
</dbReference>
<keyword evidence="3" id="KW-1185">Reference proteome</keyword>
<gene>
    <name evidence="2" type="ORF">IB211_01381c</name>
</gene>
<dbReference type="STRING" id="1297617.IB211_01381c"/>
<feature type="region of interest" description="Disordered" evidence="1">
    <location>
        <begin position="24"/>
        <end position="44"/>
    </location>
</feature>
<evidence type="ECO:0000256" key="1">
    <source>
        <dbReference type="SAM" id="MobiDB-lite"/>
    </source>
</evidence>
<dbReference type="eggNOG" id="ENOG502ZDFJ">
    <property type="taxonomic scope" value="Bacteria"/>
</dbReference>
<organism evidence="2 3">
    <name type="scientific">Intestinimonas butyriciproducens</name>
    <dbReference type="NCBI Taxonomy" id="1297617"/>
    <lineage>
        <taxon>Bacteria</taxon>
        <taxon>Bacillati</taxon>
        <taxon>Bacillota</taxon>
        <taxon>Clostridia</taxon>
        <taxon>Eubacteriales</taxon>
        <taxon>Intestinimonas</taxon>
    </lineage>
</organism>
<protein>
    <recommendedName>
        <fullName evidence="4">Lipoprotein</fullName>
    </recommendedName>
</protein>
<feature type="compositionally biased region" description="Low complexity" evidence="1">
    <location>
        <begin position="34"/>
        <end position="44"/>
    </location>
</feature>